<dbReference type="Proteomes" id="UP000549616">
    <property type="component" value="Unassembled WGS sequence"/>
</dbReference>
<evidence type="ECO:0000313" key="1">
    <source>
        <dbReference type="EMBL" id="NYI89941.1"/>
    </source>
</evidence>
<keyword evidence="2" id="KW-1185">Reference proteome</keyword>
<comment type="caution">
    <text evidence="1">The sequence shown here is derived from an EMBL/GenBank/DDBJ whole genome shotgun (WGS) entry which is preliminary data.</text>
</comment>
<proteinExistence type="predicted"/>
<reference evidence="1 2" key="1">
    <citation type="submission" date="2020-07" db="EMBL/GenBank/DDBJ databases">
        <title>Sequencing the genomes of 1000 actinobacteria strains.</title>
        <authorList>
            <person name="Klenk H.-P."/>
        </authorList>
    </citation>
    <scope>NUCLEOTIDE SEQUENCE [LARGE SCALE GENOMIC DNA]</scope>
    <source>
        <strain evidence="1 2">DSM 104006</strain>
    </source>
</reference>
<dbReference type="AlphaFoldDB" id="A0A853B5C8"/>
<protein>
    <submittedName>
        <fullName evidence="1">Putative NADH-flavin reductase</fullName>
    </submittedName>
</protein>
<gene>
    <name evidence="1" type="ORF">HNR02_003264</name>
</gene>
<dbReference type="EMBL" id="JACCFK010000001">
    <property type="protein sequence ID" value="NYI89941.1"/>
    <property type="molecule type" value="Genomic_DNA"/>
</dbReference>
<evidence type="ECO:0000313" key="2">
    <source>
        <dbReference type="Proteomes" id="UP000549616"/>
    </source>
</evidence>
<dbReference type="Gene3D" id="3.40.50.720">
    <property type="entry name" value="NAD(P)-binding Rossmann-like Domain"/>
    <property type="match status" value="1"/>
</dbReference>
<organism evidence="1 2">
    <name type="scientific">Amycolatopsis endophytica</name>
    <dbReference type="NCBI Taxonomy" id="860233"/>
    <lineage>
        <taxon>Bacteria</taxon>
        <taxon>Bacillati</taxon>
        <taxon>Actinomycetota</taxon>
        <taxon>Actinomycetes</taxon>
        <taxon>Pseudonocardiales</taxon>
        <taxon>Pseudonocardiaceae</taxon>
        <taxon>Amycolatopsis</taxon>
    </lineage>
</organism>
<sequence>MDTPGFPPESRPFCVAHQAGLDVLRASRADWLYVSPAGDFDHNGDRSGHYRVAAHLHPEDRISYADFAIPLIDEAVDGRHPHEHLLISSS</sequence>
<dbReference type="RefSeq" id="WP_246339252.1">
    <property type="nucleotide sequence ID" value="NZ_JACCFK010000001.1"/>
</dbReference>
<name>A0A853B5C8_9PSEU</name>
<accession>A0A853B5C8</accession>